<evidence type="ECO:0000256" key="11">
    <source>
        <dbReference type="ARBA" id="ARBA00064326"/>
    </source>
</evidence>
<dbReference type="CDD" id="cd11367">
    <property type="entry name" value="RNase_PH_RRP42"/>
    <property type="match status" value="1"/>
</dbReference>
<dbReference type="GO" id="GO:0016075">
    <property type="term" value="P:rRNA catabolic process"/>
    <property type="evidence" value="ECO:0007669"/>
    <property type="project" value="TreeGrafter"/>
</dbReference>
<evidence type="ECO:0000313" key="16">
    <source>
        <dbReference type="RefSeq" id="XP_032813704.1"/>
    </source>
</evidence>
<keyword evidence="4" id="KW-0963">Cytoplasm</keyword>
<dbReference type="GO" id="GO:0000176">
    <property type="term" value="C:nuclear exosome (RNase complex)"/>
    <property type="evidence" value="ECO:0007669"/>
    <property type="project" value="TreeGrafter"/>
</dbReference>
<evidence type="ECO:0000259" key="14">
    <source>
        <dbReference type="Pfam" id="PF03725"/>
    </source>
</evidence>
<evidence type="ECO:0000256" key="4">
    <source>
        <dbReference type="ARBA" id="ARBA00022490"/>
    </source>
</evidence>
<evidence type="ECO:0000256" key="3">
    <source>
        <dbReference type="ARBA" id="ARBA00006678"/>
    </source>
</evidence>
<dbReference type="SUPFAM" id="SSF54211">
    <property type="entry name" value="Ribosomal protein S5 domain 2-like"/>
    <property type="match status" value="1"/>
</dbReference>
<feature type="domain" description="Exoribonuclease phosphorolytic" evidence="13">
    <location>
        <begin position="33"/>
        <end position="167"/>
    </location>
</feature>
<evidence type="ECO:0000256" key="9">
    <source>
        <dbReference type="ARBA" id="ARBA00023242"/>
    </source>
</evidence>
<evidence type="ECO:0000259" key="13">
    <source>
        <dbReference type="Pfam" id="PF01138"/>
    </source>
</evidence>
<dbReference type="InterPro" id="IPR050590">
    <property type="entry name" value="Exosome_comp_Rrp42_subfam"/>
</dbReference>
<comment type="subcellular location">
    <subcellularLocation>
        <location evidence="1">Cytoplasm</location>
    </subcellularLocation>
    <subcellularLocation>
        <location evidence="2">Nucleus</location>
        <location evidence="2">Nucleolus</location>
    </subcellularLocation>
</comment>
<dbReference type="Pfam" id="PF03725">
    <property type="entry name" value="RNase_PH_C"/>
    <property type="match status" value="1"/>
</dbReference>
<keyword evidence="8" id="KW-0007">Acetylation</keyword>
<gene>
    <name evidence="16" type="primary">EXOSC7</name>
</gene>
<dbReference type="Proteomes" id="UP001318040">
    <property type="component" value="Chromosome 20"/>
</dbReference>
<dbReference type="CTD" id="23016"/>
<dbReference type="Gene3D" id="3.30.230.70">
    <property type="entry name" value="GHMP Kinase, N-terminal domain"/>
    <property type="match status" value="1"/>
</dbReference>
<keyword evidence="15" id="KW-1185">Reference proteome</keyword>
<comment type="similarity">
    <text evidence="3">Belongs to the RNase PH family.</text>
</comment>
<dbReference type="GO" id="GO:0034475">
    <property type="term" value="P:U4 snRNA 3'-end processing"/>
    <property type="evidence" value="ECO:0007669"/>
    <property type="project" value="TreeGrafter"/>
</dbReference>
<dbReference type="GO" id="GO:0035925">
    <property type="term" value="F:mRNA 3'-UTR AU-rich region binding"/>
    <property type="evidence" value="ECO:0007669"/>
    <property type="project" value="TreeGrafter"/>
</dbReference>
<dbReference type="KEGG" id="pmrn:116944274"/>
<evidence type="ECO:0000256" key="8">
    <source>
        <dbReference type="ARBA" id="ARBA00022990"/>
    </source>
</evidence>
<sequence>MAALLMLSEAEKAFIVHGVQDGVRGDGRGCEDFRVVELETEVVSNTSGSARLRLGQTDVLVGVKAELGSPRLDCPDEGYLEFFVDCSANATPEFEGRGGEDLSLEISSALQRSFAHAGCLDLRSLCILPRQQCWVLYVDVLLLEYGGNVFDAASIAVKAALFNTRIPTVHVSEDEEGVREIELSDDPYDCVRLEVARVPCIVTLSKIGQRHVVDASLEETCCCRASLMVSVTAAGAITGLRKAGPGSLHPDSVCHMIETGKRVGVSLHKALDAVLQHEESQGTKREKVGFLG</sequence>
<dbReference type="InterPro" id="IPR020568">
    <property type="entry name" value="Ribosomal_Su5_D2-typ_SF"/>
</dbReference>
<keyword evidence="6" id="KW-0271">Exosome</keyword>
<dbReference type="PANTHER" id="PTHR11097:SF8">
    <property type="entry name" value="EXOSOME COMPLEX COMPONENT RRP42"/>
    <property type="match status" value="1"/>
</dbReference>
<dbReference type="AlphaFoldDB" id="A0AAJ7TAA0"/>
<dbReference type="GO" id="GO:0000467">
    <property type="term" value="P:exonucleolytic trimming to generate mature 3'-end of 5.8S rRNA from tricistronic rRNA transcript (SSU-rRNA, 5.8S rRNA, LSU-rRNA)"/>
    <property type="evidence" value="ECO:0007669"/>
    <property type="project" value="TreeGrafter"/>
</dbReference>
<evidence type="ECO:0000256" key="2">
    <source>
        <dbReference type="ARBA" id="ARBA00004604"/>
    </source>
</evidence>
<dbReference type="GO" id="GO:0071028">
    <property type="term" value="P:nuclear mRNA surveillance"/>
    <property type="evidence" value="ECO:0007669"/>
    <property type="project" value="TreeGrafter"/>
</dbReference>
<keyword evidence="5" id="KW-0698">rRNA processing</keyword>
<dbReference type="GO" id="GO:0005730">
    <property type="term" value="C:nucleolus"/>
    <property type="evidence" value="ECO:0007669"/>
    <property type="project" value="UniProtKB-SubCell"/>
</dbReference>
<dbReference type="GO" id="GO:0034476">
    <property type="term" value="P:U5 snRNA 3'-end processing"/>
    <property type="evidence" value="ECO:0007669"/>
    <property type="project" value="TreeGrafter"/>
</dbReference>
<evidence type="ECO:0000256" key="6">
    <source>
        <dbReference type="ARBA" id="ARBA00022835"/>
    </source>
</evidence>
<dbReference type="InterPro" id="IPR036345">
    <property type="entry name" value="ExoRNase_PH_dom2_sf"/>
</dbReference>
<dbReference type="InterPro" id="IPR027408">
    <property type="entry name" value="PNPase/RNase_PH_dom_sf"/>
</dbReference>
<dbReference type="GO" id="GO:0034473">
    <property type="term" value="P:U1 snRNA 3'-end processing"/>
    <property type="evidence" value="ECO:0007669"/>
    <property type="project" value="TreeGrafter"/>
</dbReference>
<dbReference type="GO" id="GO:0071038">
    <property type="term" value="P:TRAMP-dependent tRNA surveillance pathway"/>
    <property type="evidence" value="ECO:0007669"/>
    <property type="project" value="TreeGrafter"/>
</dbReference>
<dbReference type="GO" id="GO:0071035">
    <property type="term" value="P:nuclear polyadenylation-dependent rRNA catabolic process"/>
    <property type="evidence" value="ECO:0007669"/>
    <property type="project" value="TreeGrafter"/>
</dbReference>
<feature type="domain" description="Exoribonuclease phosphorolytic" evidence="14">
    <location>
        <begin position="198"/>
        <end position="262"/>
    </location>
</feature>
<protein>
    <recommendedName>
        <fullName evidence="12">Exosome component 7</fullName>
    </recommendedName>
    <alternativeName>
        <fullName evidence="10">Ribosomal RNA-processing protein 42</fullName>
    </alternativeName>
</protein>
<dbReference type="SUPFAM" id="SSF55666">
    <property type="entry name" value="Ribonuclease PH domain 2-like"/>
    <property type="match status" value="1"/>
</dbReference>
<evidence type="ECO:0000313" key="15">
    <source>
        <dbReference type="Proteomes" id="UP001318040"/>
    </source>
</evidence>
<dbReference type="Pfam" id="PF01138">
    <property type="entry name" value="RNase_PH"/>
    <property type="match status" value="1"/>
</dbReference>
<evidence type="ECO:0000256" key="7">
    <source>
        <dbReference type="ARBA" id="ARBA00022884"/>
    </source>
</evidence>
<reference evidence="16" key="1">
    <citation type="submission" date="2025-08" db="UniProtKB">
        <authorList>
            <consortium name="RefSeq"/>
        </authorList>
    </citation>
    <scope>IDENTIFICATION</scope>
    <source>
        <tissue evidence="16">Sperm</tissue>
    </source>
</reference>
<dbReference type="PANTHER" id="PTHR11097">
    <property type="entry name" value="EXOSOME COMPLEX EXONUCLEASE RIBOSOMAL RNA PROCESSING PROTEIN"/>
    <property type="match status" value="1"/>
</dbReference>
<keyword evidence="9" id="KW-0539">Nucleus</keyword>
<dbReference type="GeneID" id="116944274"/>
<name>A0AAJ7TAA0_PETMA</name>
<evidence type="ECO:0000256" key="5">
    <source>
        <dbReference type="ARBA" id="ARBA00022552"/>
    </source>
</evidence>
<evidence type="ECO:0000256" key="10">
    <source>
        <dbReference type="ARBA" id="ARBA00042523"/>
    </source>
</evidence>
<dbReference type="FunFam" id="3.30.230.70:FF:000009">
    <property type="entry name" value="Exosome complex component RRP42"/>
    <property type="match status" value="1"/>
</dbReference>
<evidence type="ECO:0000256" key="12">
    <source>
        <dbReference type="ARBA" id="ARBA00083632"/>
    </source>
</evidence>
<dbReference type="RefSeq" id="XP_032813704.1">
    <property type="nucleotide sequence ID" value="XM_032957813.1"/>
</dbReference>
<accession>A0AAJ7TAA0</accession>
<dbReference type="InterPro" id="IPR015847">
    <property type="entry name" value="ExoRNase_PH_dom2"/>
</dbReference>
<comment type="subunit">
    <text evidence="11">Component of the RNA exosome core complex (Exo-9), composed of EXOSC1, EXOSC2, EXOSC3, EXOSC4, EXOSC5, EXOSC6, EXOSC7, EXOSC8 and EXOSC9; within the complex interacts with EXOSC2 and EXOSC4. The catalytically inactive RNA exosome core complex (Exo-9) associates with the catalytic subunit EXOSC10/RRP6. Exo-9 may associate with DIS3 to form the nucleolar exosome complex, or DIS3L to form the cytoplasmic exosome complex. Exo-9 is formed by a hexameric base ring consisting of the heterodimers EXOSC4-EXOSC9, EXOSC5-EXOSC8 and EXOSC6-EXOSC7, and a cap ring consisting of EXOSC1, EXOSC2 and EXOSC3. The RNA exosome complex associates with cofactors C1D/RRP47, MPHOSPH6/MPP6 and MTREX/MTR4. Interacts with ZC3HAV1. Interacts with DIS3; the interaction is direct.</text>
</comment>
<proteinExistence type="inferred from homology"/>
<evidence type="ECO:0000256" key="1">
    <source>
        <dbReference type="ARBA" id="ARBA00004496"/>
    </source>
</evidence>
<dbReference type="InterPro" id="IPR001247">
    <property type="entry name" value="ExoRNase_PH_dom1"/>
</dbReference>
<keyword evidence="7" id="KW-0694">RNA-binding</keyword>
<organism evidence="15 16">
    <name type="scientific">Petromyzon marinus</name>
    <name type="common">Sea lamprey</name>
    <dbReference type="NCBI Taxonomy" id="7757"/>
    <lineage>
        <taxon>Eukaryota</taxon>
        <taxon>Metazoa</taxon>
        <taxon>Chordata</taxon>
        <taxon>Craniata</taxon>
        <taxon>Vertebrata</taxon>
        <taxon>Cyclostomata</taxon>
        <taxon>Hyperoartia</taxon>
        <taxon>Petromyzontiformes</taxon>
        <taxon>Petromyzontidae</taxon>
        <taxon>Petromyzon</taxon>
    </lineage>
</organism>
<dbReference type="GO" id="GO:0000177">
    <property type="term" value="C:cytoplasmic exosome (RNase complex)"/>
    <property type="evidence" value="ECO:0007669"/>
    <property type="project" value="TreeGrafter"/>
</dbReference>